<evidence type="ECO:0000313" key="1">
    <source>
        <dbReference type="EMBL" id="CEJ94090.1"/>
    </source>
</evidence>
<dbReference type="EMBL" id="CDHN01000006">
    <property type="protein sequence ID" value="CEJ94090.1"/>
    <property type="molecule type" value="Genomic_DNA"/>
</dbReference>
<evidence type="ECO:0000313" key="2">
    <source>
        <dbReference type="Proteomes" id="UP000039046"/>
    </source>
</evidence>
<name>A0A0A1TQF0_9HYPO</name>
<reference evidence="1 2" key="1">
    <citation type="journal article" date="2015" name="Genome Announc.">
        <title>Draft Genome Sequence and Gene Annotation of the Entomopathogenic Fungus Verticillium hemipterigenum.</title>
        <authorList>
            <person name="Horn F."/>
            <person name="Habel A."/>
            <person name="Scharf D.H."/>
            <person name="Dworschak J."/>
            <person name="Brakhage A.A."/>
            <person name="Guthke R."/>
            <person name="Hertweck C."/>
            <person name="Linde J."/>
        </authorList>
    </citation>
    <scope>NUCLEOTIDE SEQUENCE [LARGE SCALE GENOMIC DNA]</scope>
</reference>
<accession>A0A0A1TQF0</accession>
<dbReference type="AlphaFoldDB" id="A0A0A1TQF0"/>
<proteinExistence type="predicted"/>
<protein>
    <submittedName>
        <fullName evidence="1">Uncharacterized protein</fullName>
    </submittedName>
</protein>
<dbReference type="Proteomes" id="UP000039046">
    <property type="component" value="Unassembled WGS sequence"/>
</dbReference>
<gene>
    <name evidence="1" type="ORF">VHEMI09644</name>
</gene>
<organism evidence="1 2">
    <name type="scientific">[Torrubiella] hemipterigena</name>
    <dbReference type="NCBI Taxonomy" id="1531966"/>
    <lineage>
        <taxon>Eukaryota</taxon>
        <taxon>Fungi</taxon>
        <taxon>Dikarya</taxon>
        <taxon>Ascomycota</taxon>
        <taxon>Pezizomycotina</taxon>
        <taxon>Sordariomycetes</taxon>
        <taxon>Hypocreomycetidae</taxon>
        <taxon>Hypocreales</taxon>
        <taxon>Clavicipitaceae</taxon>
        <taxon>Clavicipitaceae incertae sedis</taxon>
        <taxon>'Torrubiella' clade</taxon>
    </lineage>
</organism>
<keyword evidence="2" id="KW-1185">Reference proteome</keyword>
<dbReference type="HOGENOM" id="CLU_2211803_0_0_1"/>
<sequence>MQINEMPSFATPIAHLKSRITPPNNDFFHLTSPGRLSVTHRAYRASPAKLPSTIHTAGSFQQIPLFVIANYFHTRATLAPLPKRITEPLAFDAEALSSTIQRVSIFG</sequence>